<evidence type="ECO:0008006" key="3">
    <source>
        <dbReference type="Google" id="ProtNLM"/>
    </source>
</evidence>
<accession>A0A8D4VSI3</accession>
<organism evidence="1 2">
    <name type="scientific">Methylogaea oryzae</name>
    <dbReference type="NCBI Taxonomy" id="1295382"/>
    <lineage>
        <taxon>Bacteria</taxon>
        <taxon>Pseudomonadati</taxon>
        <taxon>Pseudomonadota</taxon>
        <taxon>Gammaproteobacteria</taxon>
        <taxon>Methylococcales</taxon>
        <taxon>Methylococcaceae</taxon>
        <taxon>Methylogaea</taxon>
    </lineage>
</organism>
<keyword evidence="2" id="KW-1185">Reference proteome</keyword>
<gene>
    <name evidence="1" type="ORF">MoryE10_21660</name>
</gene>
<dbReference type="AlphaFoldDB" id="A0A8D4VSI3"/>
<evidence type="ECO:0000313" key="1">
    <source>
        <dbReference type="EMBL" id="BBL71560.1"/>
    </source>
</evidence>
<proteinExistence type="predicted"/>
<dbReference type="EMBL" id="AP019782">
    <property type="protein sequence ID" value="BBL71560.1"/>
    <property type="molecule type" value="Genomic_DNA"/>
</dbReference>
<evidence type="ECO:0000313" key="2">
    <source>
        <dbReference type="Proteomes" id="UP000824988"/>
    </source>
</evidence>
<name>A0A8D4VSI3_9GAMM</name>
<dbReference type="KEGG" id="moz:MoryE10_21660"/>
<protein>
    <recommendedName>
        <fullName evidence="3">Tissue inhibitor of metalloproteinase</fullName>
    </recommendedName>
</protein>
<dbReference type="Proteomes" id="UP000824988">
    <property type="component" value="Chromosome"/>
</dbReference>
<reference evidence="1" key="1">
    <citation type="submission" date="2019-06" db="EMBL/GenBank/DDBJ databases">
        <title>Complete genome sequence of Methylogaea oryzae strain JCM16910.</title>
        <authorList>
            <person name="Asakawa S."/>
        </authorList>
    </citation>
    <scope>NUCLEOTIDE SEQUENCE</scope>
    <source>
        <strain evidence="1">E10</strain>
    </source>
</reference>
<dbReference type="PROSITE" id="PS51257">
    <property type="entry name" value="PROKAR_LIPOPROTEIN"/>
    <property type="match status" value="1"/>
</dbReference>
<sequence length="157" mass="17750">MFKIFPAIIVVFILALLPVQAVLACKCVRGEAEQSRYIKADYVAHVKISVAEIRDASELENADSDIVDMANGEYVRVSFEEKEVFKGKKFSPHFLKELPFTNGNCMLGLRPGWEYVIFLNKESNGLVFACSGSFSFYHTTDASTKIQQLREWAKGKR</sequence>